<dbReference type="PANTHER" id="PTHR47326:SF1">
    <property type="entry name" value="HTH PSQ-TYPE DOMAIN-CONTAINING PROTEIN"/>
    <property type="match status" value="1"/>
</dbReference>
<dbReference type="Proteomes" id="UP000663823">
    <property type="component" value="Unassembled WGS sequence"/>
</dbReference>
<proteinExistence type="predicted"/>
<evidence type="ECO:0008006" key="3">
    <source>
        <dbReference type="Google" id="ProtNLM"/>
    </source>
</evidence>
<evidence type="ECO:0000313" key="2">
    <source>
        <dbReference type="Proteomes" id="UP000663823"/>
    </source>
</evidence>
<dbReference type="AlphaFoldDB" id="A0A819NFQ7"/>
<dbReference type="EMBL" id="CAJOAX010006879">
    <property type="protein sequence ID" value="CAF3994135.1"/>
    <property type="molecule type" value="Genomic_DNA"/>
</dbReference>
<dbReference type="GO" id="GO:0003676">
    <property type="term" value="F:nucleic acid binding"/>
    <property type="evidence" value="ECO:0007669"/>
    <property type="project" value="InterPro"/>
</dbReference>
<sequence length="240" mass="28094">MAKFQSRITVRRYLQRENFAYVPLVLTIKRIYNKFLETCSVKHHDNPGRPAVATTEKINEITEILATTPINSVRLVSQQVNLSKSVVHRTMRNILKYKPYKMHSTQQLYDEDQDLRVEMCEILTPVLEHNDNDGLIFFSDEASFHVLRLCAISSKQIIGPFFFNNETVTQDLTSLDFYLWGYLETNVYKTPVQALDDLKTRITKEIEIIKKETLRDVFSEIVKRLNFCIEVKGSTFEQYL</sequence>
<dbReference type="PANTHER" id="PTHR47326">
    <property type="entry name" value="TRANSPOSABLE ELEMENT TC3 TRANSPOSASE-LIKE PROTEIN"/>
    <property type="match status" value="1"/>
</dbReference>
<gene>
    <name evidence="1" type="ORF">OTI717_LOCUS28643</name>
</gene>
<evidence type="ECO:0000313" key="1">
    <source>
        <dbReference type="EMBL" id="CAF3994135.1"/>
    </source>
</evidence>
<protein>
    <recommendedName>
        <fullName evidence="3">DUF4817 domain-containing protein</fullName>
    </recommendedName>
</protein>
<accession>A0A819NFQ7</accession>
<reference evidence="1" key="1">
    <citation type="submission" date="2021-02" db="EMBL/GenBank/DDBJ databases">
        <authorList>
            <person name="Nowell W R."/>
        </authorList>
    </citation>
    <scope>NUCLEOTIDE SEQUENCE</scope>
</reference>
<comment type="caution">
    <text evidence="1">The sequence shown here is derived from an EMBL/GenBank/DDBJ whole genome shotgun (WGS) entry which is preliminary data.</text>
</comment>
<name>A0A819NFQ7_9BILA</name>
<organism evidence="1 2">
    <name type="scientific">Rotaria sordida</name>
    <dbReference type="NCBI Taxonomy" id="392033"/>
    <lineage>
        <taxon>Eukaryota</taxon>
        <taxon>Metazoa</taxon>
        <taxon>Spiralia</taxon>
        <taxon>Gnathifera</taxon>
        <taxon>Rotifera</taxon>
        <taxon>Eurotatoria</taxon>
        <taxon>Bdelloidea</taxon>
        <taxon>Philodinida</taxon>
        <taxon>Philodinidae</taxon>
        <taxon>Rotaria</taxon>
    </lineage>
</organism>
<dbReference type="InterPro" id="IPR036397">
    <property type="entry name" value="RNaseH_sf"/>
</dbReference>
<dbReference type="Gene3D" id="3.30.420.10">
    <property type="entry name" value="Ribonuclease H-like superfamily/Ribonuclease H"/>
    <property type="match status" value="1"/>
</dbReference>